<keyword evidence="2" id="KW-1185">Reference proteome</keyword>
<dbReference type="EMBL" id="VUOC01000004">
    <property type="protein sequence ID" value="KAA2239345.1"/>
    <property type="molecule type" value="Genomic_DNA"/>
</dbReference>
<dbReference type="PANTHER" id="PTHR38460">
    <property type="entry name" value="TAUTOMERASE YOLI-RELATED"/>
    <property type="match status" value="1"/>
</dbReference>
<evidence type="ECO:0000313" key="1">
    <source>
        <dbReference type="EMBL" id="KAA2239345.1"/>
    </source>
</evidence>
<reference evidence="1 2" key="1">
    <citation type="submission" date="2019-09" db="EMBL/GenBank/DDBJ databases">
        <title>Chitinophaga ginsengihumi sp. nov., isolated from soil of ginseng rhizosphere.</title>
        <authorList>
            <person name="Lee J."/>
        </authorList>
    </citation>
    <scope>NUCLEOTIDE SEQUENCE [LARGE SCALE GENOMIC DNA]</scope>
    <source>
        <strain evidence="1 2">BN140078</strain>
    </source>
</reference>
<dbReference type="AlphaFoldDB" id="A0A5B2VK43"/>
<protein>
    <submittedName>
        <fullName evidence="1">Tautomerase family protein</fullName>
    </submittedName>
</protein>
<organism evidence="1 2">
    <name type="scientific">Chitinophaga agrisoli</name>
    <dbReference type="NCBI Taxonomy" id="2607653"/>
    <lineage>
        <taxon>Bacteria</taxon>
        <taxon>Pseudomonadati</taxon>
        <taxon>Bacteroidota</taxon>
        <taxon>Chitinophagia</taxon>
        <taxon>Chitinophagales</taxon>
        <taxon>Chitinophagaceae</taxon>
        <taxon>Chitinophaga</taxon>
    </lineage>
</organism>
<dbReference type="RefSeq" id="WP_149840524.1">
    <property type="nucleotide sequence ID" value="NZ_VUOC01000004.1"/>
</dbReference>
<reference evidence="1 2" key="2">
    <citation type="submission" date="2019-09" db="EMBL/GenBank/DDBJ databases">
        <authorList>
            <person name="Jin C."/>
        </authorList>
    </citation>
    <scope>NUCLEOTIDE SEQUENCE [LARGE SCALE GENOMIC DNA]</scope>
    <source>
        <strain evidence="1 2">BN140078</strain>
    </source>
</reference>
<dbReference type="Gene3D" id="3.30.429.10">
    <property type="entry name" value="Macrophage Migration Inhibitory Factor"/>
    <property type="match status" value="1"/>
</dbReference>
<name>A0A5B2VK43_9BACT</name>
<accession>A0A5B2VK43</accession>
<dbReference type="InterPro" id="IPR014347">
    <property type="entry name" value="Tautomerase/MIF_sf"/>
</dbReference>
<dbReference type="SUPFAM" id="SSF55331">
    <property type="entry name" value="Tautomerase/MIF"/>
    <property type="match status" value="1"/>
</dbReference>
<gene>
    <name evidence="1" type="ORF">F0L74_24380</name>
</gene>
<dbReference type="InterPro" id="IPR037479">
    <property type="entry name" value="Tauto_MSAD"/>
</dbReference>
<dbReference type="PANTHER" id="PTHR38460:SF1">
    <property type="entry name" value="TAUTOMERASE YOLI-RELATED"/>
    <property type="match status" value="1"/>
</dbReference>
<proteinExistence type="predicted"/>
<dbReference type="Proteomes" id="UP000324611">
    <property type="component" value="Unassembled WGS sequence"/>
</dbReference>
<dbReference type="Pfam" id="PF14552">
    <property type="entry name" value="Tautomerase_2"/>
    <property type="match status" value="1"/>
</dbReference>
<sequence length="127" mass="14061">MPFVKINLPQSTLPEERKAISHAVHESLMTHFTIPADDYFQVVHELGGNDLLFPASYMGVPHTPKLVYIEITARAGRSVEAKKALYHDIAKKIAATTDLSINDVIIILTENVSENWSFGQGIAQMVS</sequence>
<comment type="caution">
    <text evidence="1">The sequence shown here is derived from an EMBL/GenBank/DDBJ whole genome shotgun (WGS) entry which is preliminary data.</text>
</comment>
<evidence type="ECO:0000313" key="2">
    <source>
        <dbReference type="Proteomes" id="UP000324611"/>
    </source>
</evidence>